<dbReference type="PIRSF" id="PIRSF000398">
    <property type="entry name" value="M_m6A_EcoRV"/>
    <property type="match status" value="1"/>
</dbReference>
<comment type="caution">
    <text evidence="9">The sequence shown here is derived from an EMBL/GenBank/DDBJ whole genome shotgun (WGS) entry which is preliminary data.</text>
</comment>
<keyword evidence="4" id="KW-0808">Transferase</keyword>
<evidence type="ECO:0000256" key="3">
    <source>
        <dbReference type="ARBA" id="ARBA00022603"/>
    </source>
</evidence>
<dbReference type="HOGENOM" id="CLU_063430_1_0_6"/>
<keyword evidence="3" id="KW-0489">Methyltransferase</keyword>
<evidence type="ECO:0000256" key="4">
    <source>
        <dbReference type="ARBA" id="ARBA00022679"/>
    </source>
</evidence>
<evidence type="ECO:0000256" key="2">
    <source>
        <dbReference type="ARBA" id="ARBA00011900"/>
    </source>
</evidence>
<dbReference type="PANTHER" id="PTHR30481">
    <property type="entry name" value="DNA ADENINE METHYLASE"/>
    <property type="match status" value="1"/>
</dbReference>
<dbReference type="eggNOG" id="COG0338">
    <property type="taxonomic scope" value="Bacteria"/>
</dbReference>
<comment type="catalytic activity">
    <reaction evidence="6">
        <text>a 2'-deoxyadenosine in DNA + S-adenosyl-L-methionine = an N(6)-methyl-2'-deoxyadenosine in DNA + S-adenosyl-L-homocysteine + H(+)</text>
        <dbReference type="Rhea" id="RHEA:15197"/>
        <dbReference type="Rhea" id="RHEA-COMP:12418"/>
        <dbReference type="Rhea" id="RHEA-COMP:12419"/>
        <dbReference type="ChEBI" id="CHEBI:15378"/>
        <dbReference type="ChEBI" id="CHEBI:57856"/>
        <dbReference type="ChEBI" id="CHEBI:59789"/>
        <dbReference type="ChEBI" id="CHEBI:90615"/>
        <dbReference type="ChEBI" id="CHEBI:90616"/>
        <dbReference type="EC" id="2.1.1.72"/>
    </reaction>
</comment>
<dbReference type="SUPFAM" id="SSF53335">
    <property type="entry name" value="S-adenosyl-L-methionine-dependent methyltransferases"/>
    <property type="match status" value="1"/>
</dbReference>
<sequence length="273" mass="31756">MNHTTTATPQTPQYNPKGRSFSGWLGGKSVLARTIIEAMPAHTTYVEVFGGAGWVLFKKTPSAVEVINDINDDLINLYRVLKFHFEAFLDEFEFLLMSRTTFNDFKKMDTNGLTDLQRAARFYFILRAAFACQIDGSFAYSKDRSSRLKLGDELRAHLKSIHERLRKVTIENANYDYVIRRLDSPETLFYIDPPYWGCENDYGKQIWSKQDFYTLKEQLDNIKGKFIVSLNDTPEVRELFKDYKFQHKKIRWSVNNKAAGEDHNGNELIITNF</sequence>
<gene>
    <name evidence="9" type="ORF">F971_01495</name>
</gene>
<dbReference type="Gene3D" id="3.40.50.150">
    <property type="entry name" value="Vaccinia Virus protein VP39"/>
    <property type="match status" value="1"/>
</dbReference>
<protein>
    <recommendedName>
        <fullName evidence="2">site-specific DNA-methyltransferase (adenine-specific)</fullName>
        <ecNumber evidence="2">2.1.1.72</ecNumber>
    </recommendedName>
</protein>
<feature type="binding site" evidence="7">
    <location>
        <position position="28"/>
    </location>
    <ligand>
        <name>S-adenosyl-L-methionine</name>
        <dbReference type="ChEBI" id="CHEBI:59789"/>
    </ligand>
</feature>
<evidence type="ECO:0000256" key="6">
    <source>
        <dbReference type="ARBA" id="ARBA00047942"/>
    </source>
</evidence>
<dbReference type="Proteomes" id="UP000013049">
    <property type="component" value="Unassembled WGS sequence"/>
</dbReference>
<evidence type="ECO:0000313" key="9">
    <source>
        <dbReference type="EMBL" id="ENU92513.1"/>
    </source>
</evidence>
<dbReference type="GO" id="GO:0009007">
    <property type="term" value="F:site-specific DNA-methyltransferase (adenine-specific) activity"/>
    <property type="evidence" value="ECO:0007669"/>
    <property type="project" value="UniProtKB-EC"/>
</dbReference>
<dbReference type="PATRIC" id="fig|1217712.3.peg.1439"/>
<dbReference type="RefSeq" id="WP_004770720.1">
    <property type="nucleotide sequence ID" value="NZ_KB849357.1"/>
</dbReference>
<dbReference type="InterPro" id="IPR012327">
    <property type="entry name" value="MeTrfase_D12"/>
</dbReference>
<feature type="region of interest" description="Disordered" evidence="8">
    <location>
        <begin position="1"/>
        <end position="20"/>
    </location>
</feature>
<feature type="compositionally biased region" description="Polar residues" evidence="8">
    <location>
        <begin position="1"/>
        <end position="14"/>
    </location>
</feature>
<dbReference type="GO" id="GO:0032259">
    <property type="term" value="P:methylation"/>
    <property type="evidence" value="ECO:0007669"/>
    <property type="project" value="UniProtKB-KW"/>
</dbReference>
<dbReference type="InterPro" id="IPR029063">
    <property type="entry name" value="SAM-dependent_MTases_sf"/>
</dbReference>
<evidence type="ECO:0000256" key="5">
    <source>
        <dbReference type="ARBA" id="ARBA00022691"/>
    </source>
</evidence>
<reference evidence="9 10" key="1">
    <citation type="submission" date="2013-02" db="EMBL/GenBank/DDBJ databases">
        <title>The Genome Sequence of Acinetobacter sp. NIPH 758.</title>
        <authorList>
            <consortium name="The Broad Institute Genome Sequencing Platform"/>
            <consortium name="The Broad Institute Genome Sequencing Center for Infectious Disease"/>
            <person name="Cerqueira G."/>
            <person name="Feldgarden M."/>
            <person name="Courvalin P."/>
            <person name="Perichon B."/>
            <person name="Grillot-Courvalin C."/>
            <person name="Clermont D."/>
            <person name="Rocha E."/>
            <person name="Yoon E.-J."/>
            <person name="Nemec A."/>
            <person name="Walker B."/>
            <person name="Young S.K."/>
            <person name="Zeng Q."/>
            <person name="Gargeya S."/>
            <person name="Fitzgerald M."/>
            <person name="Haas B."/>
            <person name="Abouelleil A."/>
            <person name="Alvarado L."/>
            <person name="Arachchi H.M."/>
            <person name="Berlin A.M."/>
            <person name="Chapman S.B."/>
            <person name="Dewar J."/>
            <person name="Goldberg J."/>
            <person name="Griggs A."/>
            <person name="Gujja S."/>
            <person name="Hansen M."/>
            <person name="Howarth C."/>
            <person name="Imamovic A."/>
            <person name="Larimer J."/>
            <person name="McCowan C."/>
            <person name="Murphy C."/>
            <person name="Neiman D."/>
            <person name="Pearson M."/>
            <person name="Priest M."/>
            <person name="Roberts A."/>
            <person name="Saif S."/>
            <person name="Shea T."/>
            <person name="Sisk P."/>
            <person name="Sykes S."/>
            <person name="Wortman J."/>
            <person name="Nusbaum C."/>
            <person name="Birren B."/>
        </authorList>
    </citation>
    <scope>NUCLEOTIDE SEQUENCE [LARGE SCALE GENOMIC DNA]</scope>
    <source>
        <strain evidence="9 10">NIPH 758</strain>
    </source>
</reference>
<dbReference type="GO" id="GO:0043565">
    <property type="term" value="F:sequence-specific DNA binding"/>
    <property type="evidence" value="ECO:0007669"/>
    <property type="project" value="TreeGrafter"/>
</dbReference>
<dbReference type="InterPro" id="IPR012263">
    <property type="entry name" value="M_m6A_EcoRV"/>
</dbReference>
<dbReference type="GO" id="GO:1904047">
    <property type="term" value="F:S-adenosyl-L-methionine binding"/>
    <property type="evidence" value="ECO:0007669"/>
    <property type="project" value="TreeGrafter"/>
</dbReference>
<feature type="binding site" evidence="7">
    <location>
        <position position="24"/>
    </location>
    <ligand>
        <name>S-adenosyl-L-methionine</name>
        <dbReference type="ChEBI" id="CHEBI:59789"/>
    </ligand>
</feature>
<feature type="binding site" evidence="7">
    <location>
        <position position="192"/>
    </location>
    <ligand>
        <name>S-adenosyl-L-methionine</name>
        <dbReference type="ChEBI" id="CHEBI:59789"/>
    </ligand>
</feature>
<name>N8W6M0_9GAMM</name>
<dbReference type="GO" id="GO:0009307">
    <property type="term" value="P:DNA restriction-modification system"/>
    <property type="evidence" value="ECO:0007669"/>
    <property type="project" value="InterPro"/>
</dbReference>
<dbReference type="AlphaFoldDB" id="N8W6M0"/>
<dbReference type="Pfam" id="PF02086">
    <property type="entry name" value="MethyltransfD12"/>
    <property type="match status" value="1"/>
</dbReference>
<keyword evidence="5" id="KW-0949">S-adenosyl-L-methionine</keyword>
<dbReference type="PANTHER" id="PTHR30481:SF4">
    <property type="entry name" value="SITE-SPECIFIC DNA-METHYLTRANSFERASE (ADENINE-SPECIFIC)"/>
    <property type="match status" value="1"/>
</dbReference>
<feature type="binding site" evidence="7">
    <location>
        <position position="69"/>
    </location>
    <ligand>
        <name>S-adenosyl-L-methionine</name>
        <dbReference type="ChEBI" id="CHEBI:59789"/>
    </ligand>
</feature>
<evidence type="ECO:0000313" key="10">
    <source>
        <dbReference type="Proteomes" id="UP000013049"/>
    </source>
</evidence>
<comment type="similarity">
    <text evidence="1">Belongs to the N(4)/N(6)-methyltransferase family.</text>
</comment>
<dbReference type="PRINTS" id="PR00505">
    <property type="entry name" value="D12N6MTFRASE"/>
</dbReference>
<dbReference type="Gene3D" id="1.10.1020.10">
    <property type="entry name" value="Adenine-specific Methyltransferase, Domain 2"/>
    <property type="match status" value="1"/>
</dbReference>
<organism evidence="9 10">
    <name type="scientific">Acinetobacter vivianii</name>
    <dbReference type="NCBI Taxonomy" id="1776742"/>
    <lineage>
        <taxon>Bacteria</taxon>
        <taxon>Pseudomonadati</taxon>
        <taxon>Pseudomonadota</taxon>
        <taxon>Gammaproteobacteria</taxon>
        <taxon>Moraxellales</taxon>
        <taxon>Moraxellaceae</taxon>
        <taxon>Acinetobacter</taxon>
    </lineage>
</organism>
<evidence type="ECO:0000256" key="8">
    <source>
        <dbReference type="SAM" id="MobiDB-lite"/>
    </source>
</evidence>
<dbReference type="EMBL" id="APPC01000016">
    <property type="protein sequence ID" value="ENU92513.1"/>
    <property type="molecule type" value="Genomic_DNA"/>
</dbReference>
<proteinExistence type="inferred from homology"/>
<evidence type="ECO:0000256" key="1">
    <source>
        <dbReference type="ARBA" id="ARBA00006594"/>
    </source>
</evidence>
<dbReference type="EC" id="2.1.1.72" evidence="2"/>
<dbReference type="InterPro" id="IPR023095">
    <property type="entry name" value="Ade_MeTrfase_dom_2"/>
</dbReference>
<dbReference type="GO" id="GO:0006298">
    <property type="term" value="P:mismatch repair"/>
    <property type="evidence" value="ECO:0007669"/>
    <property type="project" value="TreeGrafter"/>
</dbReference>
<accession>N8W6M0</accession>
<evidence type="ECO:0000256" key="7">
    <source>
        <dbReference type="PIRSR" id="PIRSR000398-1"/>
    </source>
</evidence>